<keyword evidence="2" id="KW-1185">Reference proteome</keyword>
<accession>A0A0N4YCV2</accession>
<reference evidence="3" key="1">
    <citation type="submission" date="2017-02" db="UniProtKB">
        <authorList>
            <consortium name="WormBaseParasite"/>
        </authorList>
    </citation>
    <scope>IDENTIFICATION</scope>
</reference>
<organism evidence="3">
    <name type="scientific">Nippostrongylus brasiliensis</name>
    <name type="common">Rat hookworm</name>
    <dbReference type="NCBI Taxonomy" id="27835"/>
    <lineage>
        <taxon>Eukaryota</taxon>
        <taxon>Metazoa</taxon>
        <taxon>Ecdysozoa</taxon>
        <taxon>Nematoda</taxon>
        <taxon>Chromadorea</taxon>
        <taxon>Rhabditida</taxon>
        <taxon>Rhabditina</taxon>
        <taxon>Rhabditomorpha</taxon>
        <taxon>Strongyloidea</taxon>
        <taxon>Heligmosomidae</taxon>
        <taxon>Nippostrongylus</taxon>
    </lineage>
</organism>
<evidence type="ECO:0000313" key="3">
    <source>
        <dbReference type="WBParaSite" id="NBR_0001440201-mRNA-1"/>
    </source>
</evidence>
<evidence type="ECO:0000313" key="2">
    <source>
        <dbReference type="Proteomes" id="UP000271162"/>
    </source>
</evidence>
<dbReference type="Proteomes" id="UP000271162">
    <property type="component" value="Unassembled WGS sequence"/>
</dbReference>
<sequence length="125" mass="14328">MPTAETALDTNFTLSPIEPVLDENTTGFLTNITETIDGSFPEPSLTLTTMVEAAKDFVRKYMTTSQWLNMKKLLRVIKEIGGERRDLHRAVSIYLGRVLSEEKRRDIENRKDELEATFSSDFRKV</sequence>
<reference evidence="1 2" key="2">
    <citation type="submission" date="2018-11" db="EMBL/GenBank/DDBJ databases">
        <authorList>
            <consortium name="Pathogen Informatics"/>
        </authorList>
    </citation>
    <scope>NUCLEOTIDE SEQUENCE [LARGE SCALE GENOMIC DNA]</scope>
</reference>
<protein>
    <submittedName>
        <fullName evidence="3">ENTH domain-containing protein</fullName>
    </submittedName>
</protein>
<dbReference type="OMA" id="YLSISEW"/>
<proteinExistence type="predicted"/>
<dbReference type="WBParaSite" id="NBR_0001440201-mRNA-1">
    <property type="protein sequence ID" value="NBR_0001440201-mRNA-1"/>
    <property type="gene ID" value="NBR_0001440201"/>
</dbReference>
<evidence type="ECO:0000313" key="1">
    <source>
        <dbReference type="EMBL" id="VDL77992.1"/>
    </source>
</evidence>
<name>A0A0N4YCV2_NIPBR</name>
<dbReference type="EMBL" id="UYSL01021350">
    <property type="protein sequence ID" value="VDL77992.1"/>
    <property type="molecule type" value="Genomic_DNA"/>
</dbReference>
<gene>
    <name evidence="1" type="ORF">NBR_LOCUS14403</name>
</gene>
<dbReference type="AlphaFoldDB" id="A0A0N4YCV2"/>
<dbReference type="OrthoDB" id="5829045at2759"/>